<dbReference type="OMA" id="WLRDCIE"/>
<feature type="region of interest" description="Disordered" evidence="4">
    <location>
        <begin position="191"/>
        <end position="225"/>
    </location>
</feature>
<dbReference type="InterPro" id="IPR013894">
    <property type="entry name" value="RMI1_OB"/>
</dbReference>
<reference evidence="8 9" key="1">
    <citation type="journal article" date="2010" name="Science">
        <title>Genomic comparison of the ants Camponotus floridanus and Harpegnathos saltator.</title>
        <authorList>
            <person name="Bonasio R."/>
            <person name="Zhang G."/>
            <person name="Ye C."/>
            <person name="Mutti N.S."/>
            <person name="Fang X."/>
            <person name="Qin N."/>
            <person name="Donahue G."/>
            <person name="Yang P."/>
            <person name="Li Q."/>
            <person name="Li C."/>
            <person name="Zhang P."/>
            <person name="Huang Z."/>
            <person name="Berger S.L."/>
            <person name="Reinberg D."/>
            <person name="Wang J."/>
            <person name="Liebig J."/>
        </authorList>
    </citation>
    <scope>NUCLEOTIDE SEQUENCE [LARGE SCALE GENOMIC DNA]</scope>
    <source>
        <strain evidence="9">C129</strain>
    </source>
</reference>
<comment type="similarity">
    <text evidence="1">Belongs to the RMI1 family.</text>
</comment>
<dbReference type="STRING" id="104421.E2ABX9"/>
<proteinExistence type="inferred from homology"/>
<evidence type="ECO:0000259" key="7">
    <source>
        <dbReference type="Pfam" id="PF21000"/>
    </source>
</evidence>
<dbReference type="Pfam" id="PF08585">
    <property type="entry name" value="RMI1_N_C"/>
    <property type="match status" value="1"/>
</dbReference>
<dbReference type="EMBL" id="GL438386">
    <property type="protein sequence ID" value="EFN69074.1"/>
    <property type="molecule type" value="Genomic_DNA"/>
</dbReference>
<evidence type="ECO:0000259" key="5">
    <source>
        <dbReference type="Pfam" id="PF08585"/>
    </source>
</evidence>
<dbReference type="InterPro" id="IPR049363">
    <property type="entry name" value="RMI1_N"/>
</dbReference>
<dbReference type="GO" id="GO:0000724">
    <property type="term" value="P:double-strand break repair via homologous recombination"/>
    <property type="evidence" value="ECO:0007669"/>
    <property type="project" value="TreeGrafter"/>
</dbReference>
<feature type="domain" description="RMI1 N-terminal" evidence="7">
    <location>
        <begin position="2"/>
        <end position="42"/>
    </location>
</feature>
<keyword evidence="3" id="KW-0175">Coiled coil</keyword>
<dbReference type="AlphaFoldDB" id="E2ABX9"/>
<sequence>MNDAWLQDCIKYFIRDKNHEVTDRHILEFVEGQWQLSDLREINNVNGCLPRNLIQQVHTVLTGTYILQVDKMYDIANSKYKQLCEIRKINNENLIVPEEEKPAEWEPKARRMIQLYLTDGVQDITAIEYKPLKQMTNMLLPGYKVMIIGPINCRRGIILLEDGKYKEIGGEVESLLKSNALENVLARALGEPENSDPYNDNGLSRPVNQNVHNASPKSNDNINSNDNLFDDDFEETVDLEAVTAIERRNQEIKTIENSFGSVYNQKQIRETKETMEEFLEDIDFDPVENCKQNKNLSKDEIKAYSSPKFGSNLATHDTSKKIKTNMETLTKQNEKFMASISSTTKQAATINVLSDILSKPIIGKIHKIVRAQVKSHSALKKQDKHWTVTALIADHTSSIEVCFDSEILEKYIGFSVQEFSQKKKLAKSDPQVNNELRLKLRRAQHQIQNLNALLELELIQGYSTSVIVSESFSAKTILFGSIVHEIRKLITKTATVSLRSLDCFYRSQISP</sequence>
<dbReference type="InParanoid" id="E2ABX9"/>
<feature type="compositionally biased region" description="Polar residues" evidence="4">
    <location>
        <begin position="196"/>
        <end position="225"/>
    </location>
</feature>
<dbReference type="PANTHER" id="PTHR14790">
    <property type="entry name" value="RECQ-MEDIATED GENOME INSTABILITY PROTEIN 1 RMI1"/>
    <property type="match status" value="1"/>
</dbReference>
<evidence type="ECO:0000313" key="8">
    <source>
        <dbReference type="EMBL" id="EFN69074.1"/>
    </source>
</evidence>
<protein>
    <recommendedName>
        <fullName evidence="2">RecQ-mediated genome instability protein 1</fullName>
    </recommendedName>
</protein>
<evidence type="ECO:0000256" key="1">
    <source>
        <dbReference type="ARBA" id="ARBA00006395"/>
    </source>
</evidence>
<feature type="domain" description="RecQ-mediated genome instability protein 1 C-terminal OB-fold" evidence="6">
    <location>
        <begin position="363"/>
        <end position="468"/>
    </location>
</feature>
<dbReference type="GO" id="GO:0000166">
    <property type="term" value="F:nucleotide binding"/>
    <property type="evidence" value="ECO:0007669"/>
    <property type="project" value="InterPro"/>
</dbReference>
<gene>
    <name evidence="8" type="ORF">EAG_02837</name>
</gene>
<dbReference type="Gene3D" id="6.10.140.770">
    <property type="match status" value="1"/>
</dbReference>
<dbReference type="Proteomes" id="UP000000311">
    <property type="component" value="Unassembled WGS sequence"/>
</dbReference>
<dbReference type="GO" id="GO:0031422">
    <property type="term" value="C:RecQ family helicase-topoisomerase III complex"/>
    <property type="evidence" value="ECO:0007669"/>
    <property type="project" value="TreeGrafter"/>
</dbReference>
<feature type="domain" description="RecQ mediated genome instability protein 1 OB-fold" evidence="5">
    <location>
        <begin position="49"/>
        <end position="181"/>
    </location>
</feature>
<dbReference type="OrthoDB" id="341511at2759"/>
<dbReference type="Gene3D" id="2.40.50.770">
    <property type="entry name" value="RecQ-mediated genome instability protein Rmi1, C-terminal domain"/>
    <property type="match status" value="1"/>
</dbReference>
<keyword evidence="9" id="KW-1185">Reference proteome</keyword>
<evidence type="ECO:0000256" key="3">
    <source>
        <dbReference type="SAM" id="Coils"/>
    </source>
</evidence>
<organism evidence="9">
    <name type="scientific">Camponotus floridanus</name>
    <name type="common">Florida carpenter ant</name>
    <dbReference type="NCBI Taxonomy" id="104421"/>
    <lineage>
        <taxon>Eukaryota</taxon>
        <taxon>Metazoa</taxon>
        <taxon>Ecdysozoa</taxon>
        <taxon>Arthropoda</taxon>
        <taxon>Hexapoda</taxon>
        <taxon>Insecta</taxon>
        <taxon>Pterygota</taxon>
        <taxon>Neoptera</taxon>
        <taxon>Endopterygota</taxon>
        <taxon>Hymenoptera</taxon>
        <taxon>Apocrita</taxon>
        <taxon>Aculeata</taxon>
        <taxon>Formicoidea</taxon>
        <taxon>Formicidae</taxon>
        <taxon>Formicinae</taxon>
        <taxon>Camponotus</taxon>
    </lineage>
</organism>
<feature type="coiled-coil region" evidence="3">
    <location>
        <begin position="433"/>
        <end position="460"/>
    </location>
</feature>
<dbReference type="InterPro" id="IPR042470">
    <property type="entry name" value="RMI1_N_C_sf"/>
</dbReference>
<evidence type="ECO:0000259" key="6">
    <source>
        <dbReference type="Pfam" id="PF16099"/>
    </source>
</evidence>
<dbReference type="Pfam" id="PF16099">
    <property type="entry name" value="RMI1_C"/>
    <property type="match status" value="1"/>
</dbReference>
<name>E2ABX9_CAMFO</name>
<dbReference type="GO" id="GO:0000712">
    <property type="term" value="P:resolution of meiotic recombination intermediates"/>
    <property type="evidence" value="ECO:0007669"/>
    <property type="project" value="TreeGrafter"/>
</dbReference>
<accession>E2ABX9</accession>
<dbReference type="Pfam" id="PF21000">
    <property type="entry name" value="RMI1_N_N"/>
    <property type="match status" value="1"/>
</dbReference>
<dbReference type="GO" id="GO:0016604">
    <property type="term" value="C:nuclear body"/>
    <property type="evidence" value="ECO:0007669"/>
    <property type="project" value="TreeGrafter"/>
</dbReference>
<dbReference type="SMART" id="SM01161">
    <property type="entry name" value="DUF1767"/>
    <property type="match status" value="1"/>
</dbReference>
<evidence type="ECO:0000256" key="2">
    <source>
        <dbReference type="ARBA" id="ARBA00018987"/>
    </source>
</evidence>
<dbReference type="PANTHER" id="PTHR14790:SF15">
    <property type="entry name" value="RECQ-MEDIATED GENOME INSTABILITY PROTEIN 1"/>
    <property type="match status" value="1"/>
</dbReference>
<evidence type="ECO:0000256" key="4">
    <source>
        <dbReference type="SAM" id="MobiDB-lite"/>
    </source>
</evidence>
<evidence type="ECO:0000313" key="9">
    <source>
        <dbReference type="Proteomes" id="UP000000311"/>
    </source>
</evidence>
<dbReference type="InterPro" id="IPR032199">
    <property type="entry name" value="RMI1_C"/>
</dbReference>